<proteinExistence type="predicted"/>
<reference evidence="1 2" key="1">
    <citation type="submission" date="2016-10" db="EMBL/GenBank/DDBJ databases">
        <authorList>
            <person name="Varghese N."/>
            <person name="Submissions S."/>
        </authorList>
    </citation>
    <scope>NUCLEOTIDE SEQUENCE [LARGE SCALE GENOMIC DNA]</scope>
    <source>
        <strain evidence="1 2">DSM 25353</strain>
    </source>
</reference>
<name>A0A8X8LAC3_9BACT</name>
<accession>A0A8X8LAC3</accession>
<keyword evidence="2" id="KW-1185">Reference proteome</keyword>
<dbReference type="EMBL" id="FNNO01000002">
    <property type="protein sequence ID" value="SDW34501.1"/>
    <property type="molecule type" value="Genomic_DNA"/>
</dbReference>
<evidence type="ECO:0000313" key="2">
    <source>
        <dbReference type="Proteomes" id="UP000198711"/>
    </source>
</evidence>
<gene>
    <name evidence="1" type="ORF">SAMN05444410_10251</name>
</gene>
<evidence type="ECO:0000313" key="1">
    <source>
        <dbReference type="EMBL" id="SDW34501.1"/>
    </source>
</evidence>
<protein>
    <submittedName>
        <fullName evidence="1">Uncharacterized protein</fullName>
    </submittedName>
</protein>
<sequence length="178" mass="19930">MFLTFDYVPANPYEKYILENSAPVRIFSPELLSVTGMNINFEMRRLKQKNITANIMGKSHFEVETLDPEMDSVVVNQSDSSAVKFEISPDYRKKPSDHVQKGKIAFHNEDGVLVTVKGQQESNFDEGMSIHFVQATIKDHSILDVGHAQVKNLRVKVSDSSAIVLSGDALKKVNGSTW</sequence>
<organism evidence="1 2">
    <name type="scientific">Hydrobacter penzbergensis</name>
    <dbReference type="NCBI Taxonomy" id="1235997"/>
    <lineage>
        <taxon>Bacteria</taxon>
        <taxon>Pseudomonadati</taxon>
        <taxon>Bacteroidota</taxon>
        <taxon>Chitinophagia</taxon>
        <taxon>Chitinophagales</taxon>
        <taxon>Chitinophagaceae</taxon>
        <taxon>Hydrobacter</taxon>
    </lineage>
</organism>
<comment type="caution">
    <text evidence="1">The sequence shown here is derived from an EMBL/GenBank/DDBJ whole genome shotgun (WGS) entry which is preliminary data.</text>
</comment>
<dbReference type="Proteomes" id="UP000198711">
    <property type="component" value="Unassembled WGS sequence"/>
</dbReference>
<dbReference type="AlphaFoldDB" id="A0A8X8LAC3"/>